<name>A0A2H0RGI6_9BACT</name>
<dbReference type="EMBL" id="PCYJ01000013">
    <property type="protein sequence ID" value="PIR45577.1"/>
    <property type="molecule type" value="Genomic_DNA"/>
</dbReference>
<evidence type="ECO:0008006" key="3">
    <source>
        <dbReference type="Google" id="ProtNLM"/>
    </source>
</evidence>
<evidence type="ECO:0000313" key="1">
    <source>
        <dbReference type="EMBL" id="PIR45577.1"/>
    </source>
</evidence>
<dbReference type="InterPro" id="IPR035069">
    <property type="entry name" value="TTHA1013/TTHA0281-like"/>
</dbReference>
<reference evidence="1 2" key="1">
    <citation type="submission" date="2017-09" db="EMBL/GenBank/DDBJ databases">
        <title>Depth-based differentiation of microbial function through sediment-hosted aquifers and enrichment of novel symbionts in the deep terrestrial subsurface.</title>
        <authorList>
            <person name="Probst A.J."/>
            <person name="Ladd B."/>
            <person name="Jarett J.K."/>
            <person name="Geller-Mcgrath D.E."/>
            <person name="Sieber C.M."/>
            <person name="Emerson J.B."/>
            <person name="Anantharaman K."/>
            <person name="Thomas B.C."/>
            <person name="Malmstrom R."/>
            <person name="Stieglmeier M."/>
            <person name="Klingl A."/>
            <person name="Woyke T."/>
            <person name="Ryan C.M."/>
            <person name="Banfield J.F."/>
        </authorList>
    </citation>
    <scope>NUCLEOTIDE SEQUENCE [LARGE SCALE GENOMIC DNA]</scope>
    <source>
        <strain evidence="1">CG10_big_fil_rev_8_21_14_0_10_50_13</strain>
    </source>
</reference>
<evidence type="ECO:0000313" key="2">
    <source>
        <dbReference type="Proteomes" id="UP000230906"/>
    </source>
</evidence>
<dbReference type="Gene3D" id="3.30.160.250">
    <property type="match status" value="1"/>
</dbReference>
<organism evidence="1 2">
    <name type="scientific">Candidatus Vogelbacteria bacterium CG10_big_fil_rev_8_21_14_0_10_50_13</name>
    <dbReference type="NCBI Taxonomy" id="1975044"/>
    <lineage>
        <taxon>Bacteria</taxon>
        <taxon>Candidatus Vogeliibacteriota</taxon>
    </lineage>
</organism>
<protein>
    <recommendedName>
        <fullName evidence="3">Type II toxin-antitoxin system HicB family antitoxin</fullName>
    </recommendedName>
</protein>
<comment type="caution">
    <text evidence="1">The sequence shown here is derived from an EMBL/GenBank/DDBJ whole genome shotgun (WGS) entry which is preliminary data.</text>
</comment>
<sequence>MPKSRSQLDVSLTVTFIREGNQFIAYSPALDLSTAGATLEEAKKRFTEALDIFIKETTKNRTLTDVLTDLGWQQSNNNWVPPMVVAHDSEVMKIPLPA</sequence>
<dbReference type="AlphaFoldDB" id="A0A2H0RGI6"/>
<dbReference type="Proteomes" id="UP000230906">
    <property type="component" value="Unassembled WGS sequence"/>
</dbReference>
<gene>
    <name evidence="1" type="ORF">COV09_00705</name>
</gene>
<proteinExistence type="predicted"/>
<accession>A0A2H0RGI6</accession>
<dbReference type="SUPFAM" id="SSF143100">
    <property type="entry name" value="TTHA1013/TTHA0281-like"/>
    <property type="match status" value="1"/>
</dbReference>